<gene>
    <name evidence="1" type="ORF">SDC9_184425</name>
</gene>
<protein>
    <submittedName>
        <fullName evidence="1">Uncharacterized protein</fullName>
    </submittedName>
</protein>
<dbReference type="EMBL" id="VSSQ01091320">
    <property type="protein sequence ID" value="MPN36913.1"/>
    <property type="molecule type" value="Genomic_DNA"/>
</dbReference>
<organism evidence="1">
    <name type="scientific">bioreactor metagenome</name>
    <dbReference type="NCBI Taxonomy" id="1076179"/>
    <lineage>
        <taxon>unclassified sequences</taxon>
        <taxon>metagenomes</taxon>
        <taxon>ecological metagenomes</taxon>
    </lineage>
</organism>
<accession>A0A645HN90</accession>
<name>A0A645HN90_9ZZZZ</name>
<reference evidence="1" key="1">
    <citation type="submission" date="2019-08" db="EMBL/GenBank/DDBJ databases">
        <authorList>
            <person name="Kucharzyk K."/>
            <person name="Murdoch R.W."/>
            <person name="Higgins S."/>
            <person name="Loffler F."/>
        </authorList>
    </citation>
    <scope>NUCLEOTIDE SEQUENCE</scope>
</reference>
<dbReference type="AlphaFoldDB" id="A0A645HN90"/>
<sequence>MVLVCLVTIYKNGIMANEAYLKLKLNYDASVSTATRLVDRIETEPGYTSDTEVVFVGMPAYPETREGFKHTKEITGAWMTRSFTFGEYLRSFIQQQLGTNINITVDDEVYLQRTDVLALSNFPAQDCMLWDGDTLIVKLGGDFDTFWGTEMSDEYLE</sequence>
<proteinExistence type="predicted"/>
<comment type="caution">
    <text evidence="1">The sequence shown here is derived from an EMBL/GenBank/DDBJ whole genome shotgun (WGS) entry which is preliminary data.</text>
</comment>
<evidence type="ECO:0000313" key="1">
    <source>
        <dbReference type="EMBL" id="MPN36913.1"/>
    </source>
</evidence>